<keyword evidence="1" id="KW-0732">Signal</keyword>
<evidence type="ECO:0000313" key="3">
    <source>
        <dbReference type="EMBL" id="TCZ70493.1"/>
    </source>
</evidence>
<dbReference type="SUPFAM" id="SSF53187">
    <property type="entry name" value="Zn-dependent exopeptidases"/>
    <property type="match status" value="1"/>
</dbReference>
<evidence type="ECO:0000313" key="4">
    <source>
        <dbReference type="Proteomes" id="UP000295164"/>
    </source>
</evidence>
<dbReference type="AlphaFoldDB" id="A0A4R4E285"/>
<dbReference type="InterPro" id="IPR036034">
    <property type="entry name" value="PDZ_sf"/>
</dbReference>
<reference evidence="3 4" key="1">
    <citation type="submission" date="2019-03" db="EMBL/GenBank/DDBJ databases">
        <authorList>
            <person name="Kim M.K.M."/>
        </authorList>
    </citation>
    <scope>NUCLEOTIDE SEQUENCE [LARGE SCALE GENOMIC DNA]</scope>
    <source>
        <strain evidence="3 4">17J68-15</strain>
    </source>
</reference>
<dbReference type="SUPFAM" id="SSF50156">
    <property type="entry name" value="PDZ domain-like"/>
    <property type="match status" value="1"/>
</dbReference>
<dbReference type="PANTHER" id="PTHR12147">
    <property type="entry name" value="METALLOPEPTIDASE M28 FAMILY MEMBER"/>
    <property type="match status" value="1"/>
</dbReference>
<dbReference type="RefSeq" id="WP_131852247.1">
    <property type="nucleotide sequence ID" value="NZ_SKFH01000016.1"/>
</dbReference>
<dbReference type="SMART" id="SM00228">
    <property type="entry name" value="PDZ"/>
    <property type="match status" value="1"/>
</dbReference>
<dbReference type="Pfam" id="PF13180">
    <property type="entry name" value="PDZ_2"/>
    <property type="match status" value="1"/>
</dbReference>
<dbReference type="InterPro" id="IPR001478">
    <property type="entry name" value="PDZ"/>
</dbReference>
<dbReference type="GO" id="GO:0008235">
    <property type="term" value="F:metalloexopeptidase activity"/>
    <property type="evidence" value="ECO:0007669"/>
    <property type="project" value="InterPro"/>
</dbReference>
<protein>
    <submittedName>
        <fullName evidence="3">M20/M25/M40 family metallo-hydrolase</fullName>
    </submittedName>
</protein>
<dbReference type="Proteomes" id="UP000295164">
    <property type="component" value="Unassembled WGS sequence"/>
</dbReference>
<comment type="caution">
    <text evidence="3">The sequence shown here is derived from an EMBL/GenBank/DDBJ whole genome shotgun (WGS) entry which is preliminary data.</text>
</comment>
<feature type="signal peptide" evidence="1">
    <location>
        <begin position="1"/>
        <end position="18"/>
    </location>
</feature>
<evidence type="ECO:0000259" key="2">
    <source>
        <dbReference type="SMART" id="SM00228"/>
    </source>
</evidence>
<gene>
    <name evidence="3" type="ORF">E0486_11090</name>
</gene>
<dbReference type="PANTHER" id="PTHR12147:SF26">
    <property type="entry name" value="PEPTIDASE M28 DOMAIN-CONTAINING PROTEIN"/>
    <property type="match status" value="1"/>
</dbReference>
<keyword evidence="3" id="KW-0378">Hydrolase</keyword>
<proteinExistence type="predicted"/>
<keyword evidence="4" id="KW-1185">Reference proteome</keyword>
<dbReference type="GO" id="GO:0006508">
    <property type="term" value="P:proteolysis"/>
    <property type="evidence" value="ECO:0007669"/>
    <property type="project" value="InterPro"/>
</dbReference>
<dbReference type="OrthoDB" id="1521787at2"/>
<dbReference type="InterPro" id="IPR045175">
    <property type="entry name" value="M28_fam"/>
</dbReference>
<feature type="chain" id="PRO_5020825387" evidence="1">
    <location>
        <begin position="19"/>
        <end position="549"/>
    </location>
</feature>
<name>A0A4R4E285_9BACT</name>
<dbReference type="Gene3D" id="3.40.630.10">
    <property type="entry name" value="Zn peptidases"/>
    <property type="match status" value="2"/>
</dbReference>
<dbReference type="InterPro" id="IPR007484">
    <property type="entry name" value="Peptidase_M28"/>
</dbReference>
<dbReference type="Gene3D" id="2.30.42.10">
    <property type="match status" value="1"/>
</dbReference>
<organism evidence="3 4">
    <name type="scientific">Flaviaesturariibacter aridisoli</name>
    <dbReference type="NCBI Taxonomy" id="2545761"/>
    <lineage>
        <taxon>Bacteria</taxon>
        <taxon>Pseudomonadati</taxon>
        <taxon>Bacteroidota</taxon>
        <taxon>Chitinophagia</taxon>
        <taxon>Chitinophagales</taxon>
        <taxon>Chitinophagaceae</taxon>
        <taxon>Flaviaestuariibacter</taxon>
    </lineage>
</organism>
<evidence type="ECO:0000256" key="1">
    <source>
        <dbReference type="SAM" id="SignalP"/>
    </source>
</evidence>
<dbReference type="EMBL" id="SKFH01000016">
    <property type="protein sequence ID" value="TCZ70493.1"/>
    <property type="molecule type" value="Genomic_DNA"/>
</dbReference>
<feature type="domain" description="PDZ" evidence="2">
    <location>
        <begin position="468"/>
        <end position="540"/>
    </location>
</feature>
<accession>A0A4R4E285</accession>
<sequence>MRLYLLPLLVLLSASSLAQKSRKEDAELAANLRSHVTFLTSRELEGRRTGTEGERLAAEYIMLQFGKAGLAQKGSDGFLQAFEVNDGLKVEGTKLLVNGNELRLNQDYFPLAWSGNAQVKGSPALALEEQGSPWFRDMKELLEENKQNPHFDLEEALQKMAASVKKRGGTALLLYNSSSIDDGLAFEPKDHRPRVEIPVLYLRKEAFKKYFSDESASHDVTLVSQVSPQTREGHNVVGYIDNGAPTTIVFGAHFDHLGHGEDGNSMYRGTDKQIHYGADDNASGTAALMELARLLKASKYKHNNYLFIAFSGEELGLYGSKYYVEHPTIDLKSINYMVNLDMLGRLNDSTHVLTIGGYGTSPSWGQLYGLTGKKALTAGDLVYRFDSSGTGPSDHTSFYRKDIPVLFYFTGLHSDYHKPSDVADKLNINGEVQVLRHILSLVQHTDGAGRLAFSKTREVQMGSARFSVTLGIMPDYTFAGAGVKVDGVSDGRPAQKAGLQAGDIITALGPHKVTSVENYMEALGKFKKGDSTTVTYQRGGQEATTTVQF</sequence>
<dbReference type="Pfam" id="PF04389">
    <property type="entry name" value="Peptidase_M28"/>
    <property type="match status" value="1"/>
</dbReference>